<reference evidence="1" key="1">
    <citation type="submission" date="2014-05" db="EMBL/GenBank/DDBJ databases">
        <authorList>
            <person name="Chronopoulou M."/>
        </authorList>
    </citation>
    <scope>NUCLEOTIDE SEQUENCE</scope>
    <source>
        <tissue evidence="1">Whole organism</tissue>
    </source>
</reference>
<sequence>FLSKNTLYQTTHKKITKIEQKLEVKLSNGVISAKQ</sequence>
<proteinExistence type="predicted"/>
<protein>
    <submittedName>
        <fullName evidence="1">Uncharacterized protein</fullName>
    </submittedName>
</protein>
<accession>A0A0K2TMR2</accession>
<evidence type="ECO:0000313" key="1">
    <source>
        <dbReference type="EMBL" id="CDW26761.1"/>
    </source>
</evidence>
<organism evidence="1">
    <name type="scientific">Lepeophtheirus salmonis</name>
    <name type="common">Salmon louse</name>
    <name type="synonym">Caligus salmonis</name>
    <dbReference type="NCBI Taxonomy" id="72036"/>
    <lineage>
        <taxon>Eukaryota</taxon>
        <taxon>Metazoa</taxon>
        <taxon>Ecdysozoa</taxon>
        <taxon>Arthropoda</taxon>
        <taxon>Crustacea</taxon>
        <taxon>Multicrustacea</taxon>
        <taxon>Hexanauplia</taxon>
        <taxon>Copepoda</taxon>
        <taxon>Siphonostomatoida</taxon>
        <taxon>Caligidae</taxon>
        <taxon>Lepeophtheirus</taxon>
    </lineage>
</organism>
<dbReference type="AlphaFoldDB" id="A0A0K2TMR2"/>
<dbReference type="EMBL" id="HACA01009400">
    <property type="protein sequence ID" value="CDW26761.1"/>
    <property type="molecule type" value="Transcribed_RNA"/>
</dbReference>
<feature type="non-terminal residue" evidence="1">
    <location>
        <position position="1"/>
    </location>
</feature>
<name>A0A0K2TMR2_LEPSM</name>